<dbReference type="PANTHER" id="PTHR47723">
    <property type="entry name" value="OS05G0353850 PROTEIN"/>
    <property type="match status" value="1"/>
</dbReference>
<dbReference type="GO" id="GO:0004523">
    <property type="term" value="F:RNA-DNA hybrid ribonuclease activity"/>
    <property type="evidence" value="ECO:0007669"/>
    <property type="project" value="InterPro"/>
</dbReference>
<evidence type="ECO:0000259" key="1">
    <source>
        <dbReference type="Pfam" id="PF13456"/>
    </source>
</evidence>
<dbReference type="InterPro" id="IPR036397">
    <property type="entry name" value="RNaseH_sf"/>
</dbReference>
<dbReference type="SUPFAM" id="SSF53098">
    <property type="entry name" value="Ribonuclease H-like"/>
    <property type="match status" value="1"/>
</dbReference>
<evidence type="ECO:0000313" key="2">
    <source>
        <dbReference type="EMBL" id="RYR10119.1"/>
    </source>
</evidence>
<dbReference type="InterPro" id="IPR012337">
    <property type="entry name" value="RNaseH-like_sf"/>
</dbReference>
<reference evidence="2 3" key="1">
    <citation type="submission" date="2019-01" db="EMBL/GenBank/DDBJ databases">
        <title>Sequencing of cultivated peanut Arachis hypogaea provides insights into genome evolution and oil improvement.</title>
        <authorList>
            <person name="Chen X."/>
        </authorList>
    </citation>
    <scope>NUCLEOTIDE SEQUENCE [LARGE SCALE GENOMIC DNA]</scope>
    <source>
        <strain evidence="3">cv. Fuhuasheng</strain>
        <tissue evidence="2">Leaves</tissue>
    </source>
</reference>
<dbReference type="InterPro" id="IPR002156">
    <property type="entry name" value="RNaseH_domain"/>
</dbReference>
<comment type="caution">
    <text evidence="2">The sequence shown here is derived from an EMBL/GenBank/DDBJ whole genome shotgun (WGS) entry which is preliminary data.</text>
</comment>
<dbReference type="Pfam" id="PF13456">
    <property type="entry name" value="RVT_3"/>
    <property type="match status" value="1"/>
</dbReference>
<dbReference type="EMBL" id="SDMP01000015">
    <property type="protein sequence ID" value="RYR10119.1"/>
    <property type="molecule type" value="Genomic_DNA"/>
</dbReference>
<sequence>MQAELWGIIHGLQVTTANNITNIIVESNSISALNFIKKGCPDSHPCAPLVADICMLACRIPNIQWSHTLREANFVADHLAKKGHELPFGVHLFDAAPPDILHLLAHDCSGISFVRGYS</sequence>
<dbReference type="InterPro" id="IPR044730">
    <property type="entry name" value="RNase_H-like_dom_plant"/>
</dbReference>
<dbReference type="Proteomes" id="UP000289738">
    <property type="component" value="Chromosome B05"/>
</dbReference>
<name>A0A444Z7H9_ARAHY</name>
<dbReference type="AlphaFoldDB" id="A0A444Z7H9"/>
<dbReference type="InterPro" id="IPR053151">
    <property type="entry name" value="RNase_H-like"/>
</dbReference>
<accession>A0A444Z7H9</accession>
<dbReference type="Gene3D" id="3.30.420.10">
    <property type="entry name" value="Ribonuclease H-like superfamily/Ribonuclease H"/>
    <property type="match status" value="1"/>
</dbReference>
<evidence type="ECO:0000313" key="3">
    <source>
        <dbReference type="Proteomes" id="UP000289738"/>
    </source>
</evidence>
<feature type="domain" description="RNase H type-1" evidence="1">
    <location>
        <begin position="2"/>
        <end position="82"/>
    </location>
</feature>
<protein>
    <recommendedName>
        <fullName evidence="1">RNase H type-1 domain-containing protein</fullName>
    </recommendedName>
</protein>
<keyword evidence="3" id="KW-1185">Reference proteome</keyword>
<gene>
    <name evidence="2" type="ORF">Ahy_B05g078587</name>
</gene>
<proteinExistence type="predicted"/>
<dbReference type="PANTHER" id="PTHR47723:SF19">
    <property type="entry name" value="POLYNUCLEOTIDYL TRANSFERASE, RIBONUCLEASE H-LIKE SUPERFAMILY PROTEIN"/>
    <property type="match status" value="1"/>
</dbReference>
<dbReference type="CDD" id="cd06222">
    <property type="entry name" value="RNase_H_like"/>
    <property type="match status" value="1"/>
</dbReference>
<organism evidence="2 3">
    <name type="scientific">Arachis hypogaea</name>
    <name type="common">Peanut</name>
    <dbReference type="NCBI Taxonomy" id="3818"/>
    <lineage>
        <taxon>Eukaryota</taxon>
        <taxon>Viridiplantae</taxon>
        <taxon>Streptophyta</taxon>
        <taxon>Embryophyta</taxon>
        <taxon>Tracheophyta</taxon>
        <taxon>Spermatophyta</taxon>
        <taxon>Magnoliopsida</taxon>
        <taxon>eudicotyledons</taxon>
        <taxon>Gunneridae</taxon>
        <taxon>Pentapetalae</taxon>
        <taxon>rosids</taxon>
        <taxon>fabids</taxon>
        <taxon>Fabales</taxon>
        <taxon>Fabaceae</taxon>
        <taxon>Papilionoideae</taxon>
        <taxon>50 kb inversion clade</taxon>
        <taxon>dalbergioids sensu lato</taxon>
        <taxon>Dalbergieae</taxon>
        <taxon>Pterocarpus clade</taxon>
        <taxon>Arachis</taxon>
    </lineage>
</organism>
<dbReference type="GO" id="GO:0003676">
    <property type="term" value="F:nucleic acid binding"/>
    <property type="evidence" value="ECO:0007669"/>
    <property type="project" value="InterPro"/>
</dbReference>